<organism evidence="9 10">
    <name type="scientific">Arboricoccus pini</name>
    <dbReference type="NCBI Taxonomy" id="1963835"/>
    <lineage>
        <taxon>Bacteria</taxon>
        <taxon>Pseudomonadati</taxon>
        <taxon>Pseudomonadota</taxon>
        <taxon>Alphaproteobacteria</taxon>
        <taxon>Geminicoccales</taxon>
        <taxon>Geminicoccaceae</taxon>
        <taxon>Arboricoccus</taxon>
    </lineage>
</organism>
<dbReference type="InterPro" id="IPR011990">
    <property type="entry name" value="TPR-like_helical_dom_sf"/>
</dbReference>
<evidence type="ECO:0000256" key="7">
    <source>
        <dbReference type="SAM" id="Phobius"/>
    </source>
</evidence>
<protein>
    <submittedName>
        <fullName evidence="9">HemY protein</fullName>
    </submittedName>
</protein>
<evidence type="ECO:0000313" key="9">
    <source>
        <dbReference type="EMBL" id="SNB53026.1"/>
    </source>
</evidence>
<evidence type="ECO:0000256" key="4">
    <source>
        <dbReference type="ARBA" id="ARBA00023136"/>
    </source>
</evidence>
<evidence type="ECO:0000256" key="5">
    <source>
        <dbReference type="PROSITE-ProRule" id="PRU00339"/>
    </source>
</evidence>
<feature type="transmembrane region" description="Helical" evidence="7">
    <location>
        <begin position="45"/>
        <end position="70"/>
    </location>
</feature>
<dbReference type="PROSITE" id="PS50005">
    <property type="entry name" value="TPR"/>
    <property type="match status" value="1"/>
</dbReference>
<evidence type="ECO:0000313" key="10">
    <source>
        <dbReference type="Proteomes" id="UP000197065"/>
    </source>
</evidence>
<evidence type="ECO:0000256" key="3">
    <source>
        <dbReference type="ARBA" id="ARBA00022989"/>
    </source>
</evidence>
<dbReference type="Pfam" id="PF07219">
    <property type="entry name" value="HemY_N"/>
    <property type="match status" value="1"/>
</dbReference>
<dbReference type="AlphaFoldDB" id="A0A212Q154"/>
<evidence type="ECO:0000256" key="6">
    <source>
        <dbReference type="SAM" id="MobiDB-lite"/>
    </source>
</evidence>
<dbReference type="OrthoDB" id="9798343at2"/>
<keyword evidence="4 7" id="KW-0472">Membrane</keyword>
<dbReference type="Proteomes" id="UP000197065">
    <property type="component" value="Unassembled WGS sequence"/>
</dbReference>
<dbReference type="InterPro" id="IPR010817">
    <property type="entry name" value="HemY_N"/>
</dbReference>
<feature type="domain" description="HemY N-terminal" evidence="8">
    <location>
        <begin position="26"/>
        <end position="132"/>
    </location>
</feature>
<sequence>MIRLVVFLIIAILAALVAVWFANNPGHVLLQWQGMQVETSVGVALIGILATAALITLLVEILWGIVRLPARLAKSRRRARTIEGYQTLSQGLIAAAAGDRNVARAHVKKAEQLIGAEPAVLLLGAQSAQLDGDEERARLQFRRMLDVPEASILGLRGLLAQAVKSSDPEALELARRAYRKNPDAQWTVSTLFDLLIRQRLWGEATNLVGPLERLGAVDSALARRHRAALSTLIAQDTLAAGNARQALAEGRKGFKTLPNFAPPSVIAARAAIALDRIPEARRQIERAWQIRPHPELAEVYTALAPSETATERLKRFDRLRRRHPSHLETHLIIGELALAAKDLERARSHLEQAVEQGPTQKTCRLMADLERMAGHPEEGQRWEHRVADAVPDLAWVSEASGESFDTWRPFDGNNAFDRLVWSTPPRLSTLLGPDQPHRLIEASRTTTESEAGARPAA</sequence>
<keyword evidence="5" id="KW-0802">TPR repeat</keyword>
<dbReference type="EMBL" id="FYEH01000001">
    <property type="protein sequence ID" value="SNB53026.1"/>
    <property type="molecule type" value="Genomic_DNA"/>
</dbReference>
<dbReference type="SUPFAM" id="SSF48452">
    <property type="entry name" value="TPR-like"/>
    <property type="match status" value="1"/>
</dbReference>
<keyword evidence="2 7" id="KW-0812">Transmembrane</keyword>
<accession>A0A212Q154</accession>
<evidence type="ECO:0000256" key="2">
    <source>
        <dbReference type="ARBA" id="ARBA00022692"/>
    </source>
</evidence>
<evidence type="ECO:0000259" key="8">
    <source>
        <dbReference type="Pfam" id="PF07219"/>
    </source>
</evidence>
<keyword evidence="3 7" id="KW-1133">Transmembrane helix</keyword>
<proteinExistence type="predicted"/>
<feature type="region of interest" description="Disordered" evidence="6">
    <location>
        <begin position="432"/>
        <end position="457"/>
    </location>
</feature>
<keyword evidence="10" id="KW-1185">Reference proteome</keyword>
<dbReference type="InterPro" id="IPR019734">
    <property type="entry name" value="TPR_rpt"/>
</dbReference>
<name>A0A212Q154_9PROT</name>
<reference evidence="9 10" key="1">
    <citation type="submission" date="2017-06" db="EMBL/GenBank/DDBJ databases">
        <authorList>
            <person name="Kim H.J."/>
            <person name="Triplett B.A."/>
        </authorList>
    </citation>
    <scope>NUCLEOTIDE SEQUENCE [LARGE SCALE GENOMIC DNA]</scope>
    <source>
        <strain evidence="9 10">B29T1</strain>
    </source>
</reference>
<feature type="repeat" description="TPR" evidence="5">
    <location>
        <begin position="327"/>
        <end position="360"/>
    </location>
</feature>
<comment type="subcellular location">
    <subcellularLocation>
        <location evidence="1">Membrane</location>
    </subcellularLocation>
</comment>
<evidence type="ECO:0000256" key="1">
    <source>
        <dbReference type="ARBA" id="ARBA00004370"/>
    </source>
</evidence>
<dbReference type="GO" id="GO:0016020">
    <property type="term" value="C:membrane"/>
    <property type="evidence" value="ECO:0007669"/>
    <property type="project" value="UniProtKB-SubCell"/>
</dbReference>
<gene>
    <name evidence="9" type="ORF">SAMN07250955_101323</name>
</gene>
<dbReference type="Gene3D" id="1.25.40.10">
    <property type="entry name" value="Tetratricopeptide repeat domain"/>
    <property type="match status" value="1"/>
</dbReference>
<dbReference type="RefSeq" id="WP_088559631.1">
    <property type="nucleotide sequence ID" value="NZ_FYEH01000001.1"/>
</dbReference>